<dbReference type="PIRSF" id="PIRSF018297">
    <property type="entry name" value="Doc"/>
    <property type="match status" value="1"/>
</dbReference>
<dbReference type="AlphaFoldDB" id="A0A7V8FMQ1"/>
<dbReference type="NCBIfam" id="TIGR01550">
    <property type="entry name" value="DOC_P1"/>
    <property type="match status" value="1"/>
</dbReference>
<dbReference type="InterPro" id="IPR053737">
    <property type="entry name" value="Type_II_TA_Toxin"/>
</dbReference>
<dbReference type="PROSITE" id="PS51459">
    <property type="entry name" value="FIDO"/>
    <property type="match status" value="1"/>
</dbReference>
<dbReference type="InterPro" id="IPR036597">
    <property type="entry name" value="Fido-like_dom_sf"/>
</dbReference>
<evidence type="ECO:0000313" key="2">
    <source>
        <dbReference type="EMBL" id="KAF1020267.1"/>
    </source>
</evidence>
<dbReference type="EMBL" id="WNDQ01000038">
    <property type="protein sequence ID" value="KAF1020267.1"/>
    <property type="molecule type" value="Genomic_DNA"/>
</dbReference>
<protein>
    <submittedName>
        <fullName evidence="2">Toxin Doc</fullName>
    </submittedName>
</protein>
<gene>
    <name evidence="2" type="primary">doc</name>
    <name evidence="2" type="ORF">GAK30_02599</name>
</gene>
<evidence type="ECO:0000313" key="3">
    <source>
        <dbReference type="Proteomes" id="UP000461670"/>
    </source>
</evidence>
<dbReference type="InterPro" id="IPR006440">
    <property type="entry name" value="Doc"/>
</dbReference>
<evidence type="ECO:0000259" key="1">
    <source>
        <dbReference type="PROSITE" id="PS51459"/>
    </source>
</evidence>
<dbReference type="GO" id="GO:0016301">
    <property type="term" value="F:kinase activity"/>
    <property type="evidence" value="ECO:0007669"/>
    <property type="project" value="InterPro"/>
</dbReference>
<sequence>MIIWISRTLALAIHDRQLAEHGGGSGVRDDALLDSALARPQQRHAYGDPPPDLADLAASLAYGLARNHPFVDGNKRTAHVCYRVFLKLNDCELVASDEEKYVAMLGLAEGSVAEAEFADWLRARIVTLTPGQVQEAPARYAR</sequence>
<dbReference type="Gene3D" id="1.20.120.1870">
    <property type="entry name" value="Fic/DOC protein, Fido domain"/>
    <property type="match status" value="1"/>
</dbReference>
<organism evidence="2 3">
    <name type="scientific">Paracidovorax wautersii</name>
    <dbReference type="NCBI Taxonomy" id="1177982"/>
    <lineage>
        <taxon>Bacteria</taxon>
        <taxon>Pseudomonadati</taxon>
        <taxon>Pseudomonadota</taxon>
        <taxon>Betaproteobacteria</taxon>
        <taxon>Burkholderiales</taxon>
        <taxon>Comamonadaceae</taxon>
        <taxon>Paracidovorax</taxon>
    </lineage>
</organism>
<reference evidence="3" key="1">
    <citation type="journal article" date="2020" name="MBio">
        <title>Horizontal gene transfer to a defensive symbiont with a reduced genome amongst a multipartite beetle microbiome.</title>
        <authorList>
            <person name="Waterworth S.C."/>
            <person name="Florez L.V."/>
            <person name="Rees E.R."/>
            <person name="Hertweck C."/>
            <person name="Kaltenpoth M."/>
            <person name="Kwan J.C."/>
        </authorList>
    </citation>
    <scope>NUCLEOTIDE SEQUENCE [LARGE SCALE GENOMIC DNA]</scope>
</reference>
<accession>A0A7V8FMQ1</accession>
<dbReference type="PANTHER" id="PTHR39426">
    <property type="entry name" value="HOMOLOGY TO DEATH-ON-CURING PROTEIN OF PHAGE P1"/>
    <property type="match status" value="1"/>
</dbReference>
<comment type="caution">
    <text evidence="2">The sequence shown here is derived from an EMBL/GenBank/DDBJ whole genome shotgun (WGS) entry which is preliminary data.</text>
</comment>
<name>A0A7V8FMQ1_9BURK</name>
<proteinExistence type="predicted"/>
<feature type="domain" description="Fido" evidence="1">
    <location>
        <begin position="5"/>
        <end position="123"/>
    </location>
</feature>
<dbReference type="Proteomes" id="UP000461670">
    <property type="component" value="Unassembled WGS sequence"/>
</dbReference>
<dbReference type="Pfam" id="PF02661">
    <property type="entry name" value="Fic"/>
    <property type="match status" value="1"/>
</dbReference>
<dbReference type="InterPro" id="IPR003812">
    <property type="entry name" value="Fido"/>
</dbReference>
<dbReference type="SUPFAM" id="SSF140931">
    <property type="entry name" value="Fic-like"/>
    <property type="match status" value="1"/>
</dbReference>
<dbReference type="PANTHER" id="PTHR39426:SF1">
    <property type="entry name" value="HOMOLOGY TO DEATH-ON-CURING PROTEIN OF PHAGE P1"/>
    <property type="match status" value="1"/>
</dbReference>